<evidence type="ECO:0000313" key="1">
    <source>
        <dbReference type="EMBL" id="QKG80683.1"/>
    </source>
</evidence>
<protein>
    <recommendedName>
        <fullName evidence="3">6-bladed beta-propeller</fullName>
    </recommendedName>
</protein>
<dbReference type="EMBL" id="CP041345">
    <property type="protein sequence ID" value="QKG80683.1"/>
    <property type="molecule type" value="Genomic_DNA"/>
</dbReference>
<proteinExistence type="predicted"/>
<accession>A0A7D4BEG6</accession>
<evidence type="ECO:0008006" key="3">
    <source>
        <dbReference type="Google" id="ProtNLM"/>
    </source>
</evidence>
<name>A0A7D4BEG6_9BACT</name>
<dbReference type="Proteomes" id="UP000500961">
    <property type="component" value="Chromosome"/>
</dbReference>
<gene>
    <name evidence="1" type="ORF">FHG85_10535</name>
</gene>
<dbReference type="PROSITE" id="PS51257">
    <property type="entry name" value="PROKAR_LIPOPROTEIN"/>
    <property type="match status" value="1"/>
</dbReference>
<reference evidence="1 2" key="1">
    <citation type="submission" date="2019-07" db="EMBL/GenBank/DDBJ databases">
        <title>Thalassofilum flectens gen. nov., sp. nov., a novel moderate thermophilic anaerobe from a shallow sea hot spring in Kunashir Island (Russia), representing a new family in the order Bacteroidales, and proposal of Thalassofilacea fam. nov.</title>
        <authorList>
            <person name="Kochetkova T.V."/>
            <person name="Podosokorskaya O.A."/>
            <person name="Novikov A."/>
            <person name="Elcheninov A.G."/>
            <person name="Toshchakov S.V."/>
            <person name="Kublanov I.V."/>
        </authorList>
    </citation>
    <scope>NUCLEOTIDE SEQUENCE [LARGE SCALE GENOMIC DNA]</scope>
    <source>
        <strain evidence="1 2">38-H</strain>
    </source>
</reference>
<dbReference type="KEGG" id="ttz:FHG85_10535"/>
<evidence type="ECO:0000313" key="2">
    <source>
        <dbReference type="Proteomes" id="UP000500961"/>
    </source>
</evidence>
<keyword evidence="2" id="KW-1185">Reference proteome</keyword>
<sequence length="362" mass="41116">MKNRLLYFASLIFLLLSCNKNNTEKIFNPDENVISVKNRLTEVAFEKPITIGNIEVLDSFIVLQDISNYYDKALYLLNRNAFTLNSSVLKLGKGPGEIAYMGYFTVNRSKRLIYVNDHGKNVVWTIPFDSLLKNPDYLPSNKLTRDPKKLLQEYGNLNDSVMLGIAMYPLTVNSFEIKTTKWDLKSNTITEFGYENPDAQGEYLSTSTFAIFPELNIYLKAHYWVDLLTICNLDGTLKCNIHGPKWNDNDNFDDLIFFFGGVKSYHGYILAAYVGDKGTILDENKREVGNTPNKILVFDSNGNYIATIDVGIKFLSFTADEQNNRIILGSAEATNSLLQYFNLDPKELSSKTNNLKTKAKQL</sequence>
<dbReference type="AlphaFoldDB" id="A0A7D4BEG6"/>
<dbReference type="RefSeq" id="WP_173075659.1">
    <property type="nucleotide sequence ID" value="NZ_CP041345.1"/>
</dbReference>
<organism evidence="1 2">
    <name type="scientific">Tenuifilum thalassicum</name>
    <dbReference type="NCBI Taxonomy" id="2590900"/>
    <lineage>
        <taxon>Bacteria</taxon>
        <taxon>Pseudomonadati</taxon>
        <taxon>Bacteroidota</taxon>
        <taxon>Bacteroidia</taxon>
        <taxon>Bacteroidales</taxon>
        <taxon>Tenuifilaceae</taxon>
        <taxon>Tenuifilum</taxon>
    </lineage>
</organism>